<name>J0Z6D3_9HYPH</name>
<comment type="caution">
    <text evidence="1">The sequence shown here is derived from an EMBL/GenBank/DDBJ whole genome shotgun (WGS) entry which is preliminary data.</text>
</comment>
<reference evidence="1 2" key="1">
    <citation type="submission" date="2012-03" db="EMBL/GenBank/DDBJ databases">
        <title>The Genome Sequence of Bartonella washoensis 085-0475.</title>
        <authorList>
            <consortium name="The Broad Institute Genome Sequencing Platform"/>
            <consortium name="The Broad Institute Genome Sequencing Center for Infectious Disease"/>
            <person name="Feldgarden M."/>
            <person name="Kirby J."/>
            <person name="Kosoy M."/>
            <person name="Birtles R."/>
            <person name="Probert W.S."/>
            <person name="Chiaraviglio L."/>
            <person name="Young S.K."/>
            <person name="Zeng Q."/>
            <person name="Gargeya S."/>
            <person name="Fitzgerald M."/>
            <person name="Haas B."/>
            <person name="Abouelleil A."/>
            <person name="Alvarado L."/>
            <person name="Arachchi H.M."/>
            <person name="Berlin A."/>
            <person name="Chapman S.B."/>
            <person name="Gearin G."/>
            <person name="Goldberg J."/>
            <person name="Griggs A."/>
            <person name="Gujja S."/>
            <person name="Hansen M."/>
            <person name="Heiman D."/>
            <person name="Howarth C."/>
            <person name="Larimer J."/>
            <person name="Lui A."/>
            <person name="MacDonald P.J.P."/>
            <person name="McCowen C."/>
            <person name="Montmayeur A."/>
            <person name="Murphy C."/>
            <person name="Neiman D."/>
            <person name="Pearson M."/>
            <person name="Priest M."/>
            <person name="Roberts A."/>
            <person name="Saif S."/>
            <person name="Shea T."/>
            <person name="Sisk P."/>
            <person name="Stolte C."/>
            <person name="Sykes S."/>
            <person name="Wortman J."/>
            <person name="Nusbaum C."/>
            <person name="Birren B."/>
        </authorList>
    </citation>
    <scope>NUCLEOTIDE SEQUENCE [LARGE SCALE GENOMIC DNA]</scope>
    <source>
        <strain evidence="1 2">085-0475</strain>
    </source>
</reference>
<evidence type="ECO:0000313" key="2">
    <source>
        <dbReference type="Proteomes" id="UP000002646"/>
    </source>
</evidence>
<sequence length="30" mass="3580">MLGTTIWNDRFYCTGFMPDNFKGENNEHLQ</sequence>
<proteinExistence type="predicted"/>
<dbReference type="AlphaFoldDB" id="J0Z6D3"/>
<organism evidence="1 2">
    <name type="scientific">Cardidatus Bartonella washoeensis 085-0475</name>
    <dbReference type="NCBI Taxonomy" id="1094564"/>
    <lineage>
        <taxon>Bacteria</taxon>
        <taxon>Pseudomonadati</taxon>
        <taxon>Pseudomonadota</taxon>
        <taxon>Alphaproteobacteria</taxon>
        <taxon>Hyphomicrobiales</taxon>
        <taxon>Bartonellaceae</taxon>
        <taxon>Bartonella</taxon>
    </lineage>
</organism>
<accession>J0Z6D3</accession>
<dbReference type="Proteomes" id="UP000002646">
    <property type="component" value="Unassembled WGS sequence"/>
</dbReference>
<protein>
    <submittedName>
        <fullName evidence="1">Uncharacterized protein</fullName>
    </submittedName>
</protein>
<dbReference type="HOGENOM" id="CLU_3402272_0_0_5"/>
<dbReference type="EMBL" id="AILX01000030">
    <property type="protein sequence ID" value="EJF83208.1"/>
    <property type="molecule type" value="Genomic_DNA"/>
</dbReference>
<evidence type="ECO:0000313" key="1">
    <source>
        <dbReference type="EMBL" id="EJF83208.1"/>
    </source>
</evidence>
<gene>
    <name evidence="1" type="ORF">MCW_01502</name>
</gene>